<dbReference type="AlphaFoldDB" id="A0A8J3Z4S0"/>
<keyword evidence="1" id="KW-1133">Transmembrane helix</keyword>
<accession>A0A8J3Z4S0</accession>
<name>A0A8J3Z4S0_9ACTN</name>
<comment type="caution">
    <text evidence="3">The sequence shown here is derived from an EMBL/GenBank/DDBJ whole genome shotgun (WGS) entry which is preliminary data.</text>
</comment>
<feature type="transmembrane region" description="Helical" evidence="1">
    <location>
        <begin position="9"/>
        <end position="30"/>
    </location>
</feature>
<gene>
    <name evidence="3" type="ORF">Vau01_050420</name>
</gene>
<dbReference type="EMBL" id="BOPG01000032">
    <property type="protein sequence ID" value="GIJ57526.1"/>
    <property type="molecule type" value="Genomic_DNA"/>
</dbReference>
<dbReference type="InterPro" id="IPR019545">
    <property type="entry name" value="DM13_domain"/>
</dbReference>
<dbReference type="PROSITE" id="PS51549">
    <property type="entry name" value="DM13"/>
    <property type="match status" value="1"/>
</dbReference>
<organism evidence="3 4">
    <name type="scientific">Virgisporangium aurantiacum</name>
    <dbReference type="NCBI Taxonomy" id="175570"/>
    <lineage>
        <taxon>Bacteria</taxon>
        <taxon>Bacillati</taxon>
        <taxon>Actinomycetota</taxon>
        <taxon>Actinomycetes</taxon>
        <taxon>Micromonosporales</taxon>
        <taxon>Micromonosporaceae</taxon>
        <taxon>Virgisporangium</taxon>
    </lineage>
</organism>
<feature type="domain" description="DM13" evidence="2">
    <location>
        <begin position="68"/>
        <end position="179"/>
    </location>
</feature>
<evidence type="ECO:0000259" key="2">
    <source>
        <dbReference type="PROSITE" id="PS51549"/>
    </source>
</evidence>
<keyword evidence="1" id="KW-0472">Membrane</keyword>
<dbReference type="Pfam" id="PF10517">
    <property type="entry name" value="DM13"/>
    <property type="match status" value="1"/>
</dbReference>
<reference evidence="3" key="1">
    <citation type="submission" date="2021-01" db="EMBL/GenBank/DDBJ databases">
        <title>Whole genome shotgun sequence of Virgisporangium aurantiacum NBRC 16421.</title>
        <authorList>
            <person name="Komaki H."/>
            <person name="Tamura T."/>
        </authorList>
    </citation>
    <scope>NUCLEOTIDE SEQUENCE</scope>
    <source>
        <strain evidence="3">NBRC 16421</strain>
    </source>
</reference>
<keyword evidence="1" id="KW-0812">Transmembrane</keyword>
<dbReference type="Proteomes" id="UP000612585">
    <property type="component" value="Unassembled WGS sequence"/>
</dbReference>
<sequence>MTRRPPRKAVMLMVAVLAAVLAGYGLYWYAPWMRAYDTTVNDPLSTRPPGEPDPTRTNAVELYMQSTGTFVAQRHKTSGRVQVVLPEGRAGAEAQLELIDFETVNGPDLEVWLSDQPVQHDRSGWRVYGTGQHMKLGALKGNKGNQTYIIPNDRREWSTRSVVIWSARHDVAYGAAAVD</sequence>
<protein>
    <recommendedName>
        <fullName evidence="2">DM13 domain-containing protein</fullName>
    </recommendedName>
</protein>
<evidence type="ECO:0000313" key="3">
    <source>
        <dbReference type="EMBL" id="GIJ57526.1"/>
    </source>
</evidence>
<proteinExistence type="predicted"/>
<dbReference type="RefSeq" id="WP_203996939.1">
    <property type="nucleotide sequence ID" value="NZ_BOPG01000032.1"/>
</dbReference>
<evidence type="ECO:0000256" key="1">
    <source>
        <dbReference type="SAM" id="Phobius"/>
    </source>
</evidence>
<keyword evidence="4" id="KW-1185">Reference proteome</keyword>
<evidence type="ECO:0000313" key="4">
    <source>
        <dbReference type="Proteomes" id="UP000612585"/>
    </source>
</evidence>